<dbReference type="AlphaFoldDB" id="A0A518B4J4"/>
<evidence type="ECO:0000313" key="2">
    <source>
        <dbReference type="EMBL" id="QDU61895.1"/>
    </source>
</evidence>
<evidence type="ECO:0000256" key="1">
    <source>
        <dbReference type="SAM" id="SignalP"/>
    </source>
</evidence>
<dbReference type="Proteomes" id="UP000317093">
    <property type="component" value="Chromosome"/>
</dbReference>
<dbReference type="InterPro" id="IPR016024">
    <property type="entry name" value="ARM-type_fold"/>
</dbReference>
<dbReference type="InterPro" id="IPR011989">
    <property type="entry name" value="ARM-like"/>
</dbReference>
<sequence length="716" mass="79014" precursor="true">MSDPRPRRVNLLLLGMALTLAQALGAWAADDSKVTEDLQVGEALPETRLMLFVDGSALVRVEGEEHRLGPSEVDKELPRLLKDQSRLLLEMEDWKGFERFARQRLAGLHDLGVREMVARIEDNGEVRTRVFPLRPPTLADRVTSSDSSKRAAALDEVAAMLAAEDPSDHAKALLALRRANRYRFDGSRFLSTVRKFLDDGNHVDLSLRVLPVIGGDKSDVPRVLTYADAQDPRLRMLVPGVLYAIDPQASDAAIFPAVEKLLHDENGAVVTATYKSLWGKPSTPAMEERLVELSRHPTKGREVLYYALATRPLLRRVVAERLIEALEQAKGPYQRAVWGLRKPATDDAHPLVVDGLIRELGKQVDSRMRREAIMGLRAHGGPKAIDALNAIASNPNETETSRGAATEALKRLGAPIPELHRDPAGVAADHGSSQKELWKQLAQSNDPQLKRQALKQVTSMLERDAQRGAALQILAQAHDAVFDRSSLIPLVKPMLSSEQPLIRARALLALATMGDDALDRDSLSTFAKDESPFVREAVAKIIVHVDPKAQAPSTAKTVETLLNDEDRDVLLAMIRSSWGYPTSPAAEKRMIELSFDSRLGDDAIYYALSTRPLMRPPVVERLGRLIDDTPRHRGRSIWGLSHHSASDAARDLVVTELIDVIDESADSYDRGNAIDGLGFRGGDKAKKRLEEILDSPDESAWAKERARQALGKSNDQ</sequence>
<dbReference type="Pfam" id="PF13646">
    <property type="entry name" value="HEAT_2"/>
    <property type="match status" value="1"/>
</dbReference>
<dbReference type="Gene3D" id="1.25.10.10">
    <property type="entry name" value="Leucine-rich Repeat Variant"/>
    <property type="match status" value="3"/>
</dbReference>
<feature type="signal peptide" evidence="1">
    <location>
        <begin position="1"/>
        <end position="28"/>
    </location>
</feature>
<accession>A0A518B4J4</accession>
<keyword evidence="3" id="KW-1185">Reference proteome</keyword>
<keyword evidence="1" id="KW-0732">Signal</keyword>
<feature type="chain" id="PRO_5021761340" evidence="1">
    <location>
        <begin position="29"/>
        <end position="716"/>
    </location>
</feature>
<organism evidence="2 3">
    <name type="scientific">Kolteria novifilia</name>
    <dbReference type="NCBI Taxonomy" id="2527975"/>
    <lineage>
        <taxon>Bacteria</taxon>
        <taxon>Pseudomonadati</taxon>
        <taxon>Planctomycetota</taxon>
        <taxon>Planctomycetia</taxon>
        <taxon>Kolteriales</taxon>
        <taxon>Kolteriaceae</taxon>
        <taxon>Kolteria</taxon>
    </lineage>
</organism>
<protein>
    <submittedName>
        <fullName evidence="2">HEAT repeat protein</fullName>
    </submittedName>
</protein>
<gene>
    <name evidence="2" type="ORF">Pan216_27600</name>
</gene>
<dbReference type="EMBL" id="CP036279">
    <property type="protein sequence ID" value="QDU61895.1"/>
    <property type="molecule type" value="Genomic_DNA"/>
</dbReference>
<name>A0A518B4J4_9BACT</name>
<dbReference type="RefSeq" id="WP_145258430.1">
    <property type="nucleotide sequence ID" value="NZ_CP036279.1"/>
</dbReference>
<dbReference type="KEGG" id="knv:Pan216_27600"/>
<evidence type="ECO:0000313" key="3">
    <source>
        <dbReference type="Proteomes" id="UP000317093"/>
    </source>
</evidence>
<dbReference type="SUPFAM" id="SSF48371">
    <property type="entry name" value="ARM repeat"/>
    <property type="match status" value="1"/>
</dbReference>
<reference evidence="2 3" key="1">
    <citation type="submission" date="2019-02" db="EMBL/GenBank/DDBJ databases">
        <title>Deep-cultivation of Planctomycetes and their phenomic and genomic characterization uncovers novel biology.</title>
        <authorList>
            <person name="Wiegand S."/>
            <person name="Jogler M."/>
            <person name="Boedeker C."/>
            <person name="Pinto D."/>
            <person name="Vollmers J."/>
            <person name="Rivas-Marin E."/>
            <person name="Kohn T."/>
            <person name="Peeters S.H."/>
            <person name="Heuer A."/>
            <person name="Rast P."/>
            <person name="Oberbeckmann S."/>
            <person name="Bunk B."/>
            <person name="Jeske O."/>
            <person name="Meyerdierks A."/>
            <person name="Storesund J.E."/>
            <person name="Kallscheuer N."/>
            <person name="Luecker S."/>
            <person name="Lage O.M."/>
            <person name="Pohl T."/>
            <person name="Merkel B.J."/>
            <person name="Hornburger P."/>
            <person name="Mueller R.-W."/>
            <person name="Bruemmer F."/>
            <person name="Labrenz M."/>
            <person name="Spormann A.M."/>
            <person name="Op den Camp H."/>
            <person name="Overmann J."/>
            <person name="Amann R."/>
            <person name="Jetten M.S.M."/>
            <person name="Mascher T."/>
            <person name="Medema M.H."/>
            <person name="Devos D.P."/>
            <person name="Kaster A.-K."/>
            <person name="Ovreas L."/>
            <person name="Rohde M."/>
            <person name="Galperin M.Y."/>
            <person name="Jogler C."/>
        </authorList>
    </citation>
    <scope>NUCLEOTIDE SEQUENCE [LARGE SCALE GENOMIC DNA]</scope>
    <source>
        <strain evidence="2 3">Pan216</strain>
    </source>
</reference>
<proteinExistence type="predicted"/>